<evidence type="ECO:0000259" key="9">
    <source>
        <dbReference type="SMART" id="SM01332"/>
    </source>
</evidence>
<evidence type="ECO:0000256" key="6">
    <source>
        <dbReference type="ARBA" id="ARBA00032263"/>
    </source>
</evidence>
<dbReference type="InterPro" id="IPR039361">
    <property type="entry name" value="Cyclin"/>
</dbReference>
<proteinExistence type="inferred from homology"/>
<dbReference type="Pfam" id="PF02984">
    <property type="entry name" value="Cyclin_C"/>
    <property type="match status" value="1"/>
</dbReference>
<evidence type="ECO:0000256" key="4">
    <source>
        <dbReference type="ARBA" id="ARBA00023127"/>
    </source>
</evidence>
<dbReference type="InterPro" id="IPR006671">
    <property type="entry name" value="Cyclin_N"/>
</dbReference>
<evidence type="ECO:0000313" key="11">
    <source>
        <dbReference type="Proteomes" id="UP000634136"/>
    </source>
</evidence>
<comment type="caution">
    <text evidence="10">The sequence shown here is derived from an EMBL/GenBank/DDBJ whole genome shotgun (WGS) entry which is preliminary data.</text>
</comment>
<dbReference type="CDD" id="cd20544">
    <property type="entry name" value="CYCLIN_AtCycD-like_rpt2"/>
    <property type="match status" value="1"/>
</dbReference>
<dbReference type="GO" id="GO:0051301">
    <property type="term" value="P:cell division"/>
    <property type="evidence" value="ECO:0007669"/>
    <property type="project" value="UniProtKB-KW"/>
</dbReference>
<feature type="domain" description="Cyclin-like" evidence="8">
    <location>
        <begin position="46"/>
        <end position="131"/>
    </location>
</feature>
<dbReference type="Gene3D" id="1.10.472.10">
    <property type="entry name" value="Cyclin-like"/>
    <property type="match status" value="2"/>
</dbReference>
<comment type="subunit">
    <text evidence="2">Interacts with the CDC2 protein kinase to form a serine/threonine kinase holoenzyme complex also known as maturation promoting factor (MPF). The cyclin subunit imparts substrate specificity to the complex.</text>
</comment>
<dbReference type="PANTHER" id="PTHR10177">
    <property type="entry name" value="CYCLINS"/>
    <property type="match status" value="1"/>
</dbReference>
<dbReference type="Pfam" id="PF00134">
    <property type="entry name" value="Cyclin_N"/>
    <property type="match status" value="1"/>
</dbReference>
<dbReference type="FunFam" id="1.10.472.10:FF:000060">
    <property type="entry name" value="D6-type cyclin"/>
    <property type="match status" value="1"/>
</dbReference>
<organism evidence="10 11">
    <name type="scientific">Senna tora</name>
    <dbReference type="NCBI Taxonomy" id="362788"/>
    <lineage>
        <taxon>Eukaryota</taxon>
        <taxon>Viridiplantae</taxon>
        <taxon>Streptophyta</taxon>
        <taxon>Embryophyta</taxon>
        <taxon>Tracheophyta</taxon>
        <taxon>Spermatophyta</taxon>
        <taxon>Magnoliopsida</taxon>
        <taxon>eudicotyledons</taxon>
        <taxon>Gunneridae</taxon>
        <taxon>Pentapetalae</taxon>
        <taxon>rosids</taxon>
        <taxon>fabids</taxon>
        <taxon>Fabales</taxon>
        <taxon>Fabaceae</taxon>
        <taxon>Caesalpinioideae</taxon>
        <taxon>Cassia clade</taxon>
        <taxon>Senna</taxon>
    </lineage>
</organism>
<protein>
    <recommendedName>
        <fullName evidence="6">B-like cyclin</fullName>
    </recommendedName>
</protein>
<dbReference type="OrthoDB" id="306099at2759"/>
<evidence type="ECO:0000259" key="8">
    <source>
        <dbReference type="SMART" id="SM00385"/>
    </source>
</evidence>
<reference evidence="10" key="1">
    <citation type="submission" date="2020-09" db="EMBL/GenBank/DDBJ databases">
        <title>Genome-Enabled Discovery of Anthraquinone Biosynthesis in Senna tora.</title>
        <authorList>
            <person name="Kang S.-H."/>
            <person name="Pandey R.P."/>
            <person name="Lee C.-M."/>
            <person name="Sim J.-S."/>
            <person name="Jeong J.-T."/>
            <person name="Choi B.-S."/>
            <person name="Jung M."/>
            <person name="Ginzburg D."/>
            <person name="Zhao K."/>
            <person name="Won S.Y."/>
            <person name="Oh T.-J."/>
            <person name="Yu Y."/>
            <person name="Kim N.-H."/>
            <person name="Lee O.R."/>
            <person name="Lee T.-H."/>
            <person name="Bashyal P."/>
            <person name="Kim T.-S."/>
            <person name="Lee W.-H."/>
            <person name="Kawkins C."/>
            <person name="Kim C.-K."/>
            <person name="Kim J.S."/>
            <person name="Ahn B.O."/>
            <person name="Rhee S.Y."/>
            <person name="Sohng J.K."/>
        </authorList>
    </citation>
    <scope>NUCLEOTIDE SEQUENCE</scope>
    <source>
        <tissue evidence="10">Leaf</tissue>
    </source>
</reference>
<comment type="similarity">
    <text evidence="1">Belongs to the cyclin family. Cyclin D subfamily.</text>
</comment>
<keyword evidence="4 7" id="KW-0195">Cyclin</keyword>
<evidence type="ECO:0000256" key="7">
    <source>
        <dbReference type="RuleBase" id="RU000383"/>
    </source>
</evidence>
<evidence type="ECO:0000256" key="3">
    <source>
        <dbReference type="ARBA" id="ARBA00022618"/>
    </source>
</evidence>
<dbReference type="Proteomes" id="UP000634136">
    <property type="component" value="Unassembled WGS sequence"/>
</dbReference>
<dbReference type="EMBL" id="JAAIUW010000013">
    <property type="protein sequence ID" value="KAF7803574.1"/>
    <property type="molecule type" value="Genomic_DNA"/>
</dbReference>
<feature type="domain" description="Cyclin C-terminal" evidence="9">
    <location>
        <begin position="140"/>
        <end position="259"/>
    </location>
</feature>
<evidence type="ECO:0000256" key="1">
    <source>
        <dbReference type="ARBA" id="ARBA00009065"/>
    </source>
</evidence>
<dbReference type="SMART" id="SM01332">
    <property type="entry name" value="Cyclin_C"/>
    <property type="match status" value="1"/>
</dbReference>
<accession>A0A834SHC0</accession>
<keyword evidence="3" id="KW-0132">Cell division</keyword>
<dbReference type="SMART" id="SM00385">
    <property type="entry name" value="CYCLIN"/>
    <property type="match status" value="1"/>
</dbReference>
<dbReference type="InterPro" id="IPR036915">
    <property type="entry name" value="Cyclin-like_sf"/>
</dbReference>
<keyword evidence="5" id="KW-0131">Cell cycle</keyword>
<dbReference type="InterPro" id="IPR004367">
    <property type="entry name" value="Cyclin_C-dom"/>
</dbReference>
<evidence type="ECO:0000313" key="10">
    <source>
        <dbReference type="EMBL" id="KAF7803574.1"/>
    </source>
</evidence>
<name>A0A834SHC0_9FABA</name>
<sequence>MEFDLEDPLGSSSSSSISKLFALESDHMPTYHHCFSFRCEAISLISQFLQLQFSCNLDPFVAYLAVNYLDRFVSRKEIEQGKPWLLRLIVISCLSLASKMNNIPFSLSDLQIEGCIFEAQSIQKMEFLILGALKWRMRSITPFSFLHFFISLAELELKDPSFKQALKHRASEIIFNAHYDIKFVGFKPSIVAASALISASHEVFPLQYSAVRASITACEYLHQETVSKCFNLMQEMEKIEAKESWFDYESSIISTEIPVSVLESNTKRRRI</sequence>
<dbReference type="FunFam" id="1.10.472.10:FF:000040">
    <property type="entry name" value="D6-type cyclin"/>
    <property type="match status" value="1"/>
</dbReference>
<evidence type="ECO:0000256" key="2">
    <source>
        <dbReference type="ARBA" id="ARBA00011177"/>
    </source>
</evidence>
<gene>
    <name evidence="10" type="ORF">G2W53_042685</name>
</gene>
<dbReference type="InterPro" id="IPR013763">
    <property type="entry name" value="Cyclin-like_dom"/>
</dbReference>
<dbReference type="SUPFAM" id="SSF47954">
    <property type="entry name" value="Cyclin-like"/>
    <property type="match status" value="2"/>
</dbReference>
<evidence type="ECO:0000256" key="5">
    <source>
        <dbReference type="ARBA" id="ARBA00023306"/>
    </source>
</evidence>
<keyword evidence="11" id="KW-1185">Reference proteome</keyword>
<dbReference type="AlphaFoldDB" id="A0A834SHC0"/>